<organism evidence="10 11">
    <name type="scientific">Sus scrofa</name>
    <name type="common">Pig</name>
    <dbReference type="NCBI Taxonomy" id="9823"/>
    <lineage>
        <taxon>Eukaryota</taxon>
        <taxon>Metazoa</taxon>
        <taxon>Chordata</taxon>
        <taxon>Craniata</taxon>
        <taxon>Vertebrata</taxon>
        <taxon>Euteleostomi</taxon>
        <taxon>Mammalia</taxon>
        <taxon>Eutheria</taxon>
        <taxon>Laurasiatheria</taxon>
        <taxon>Artiodactyla</taxon>
        <taxon>Suina</taxon>
        <taxon>Suidae</taxon>
        <taxon>Sus</taxon>
    </lineage>
</organism>
<sequence>MGTTASTAQQTVSASTPFEGLQDGSTMDGRHSLSVHSFQTASLPNSKAKSIIPNKVAPVVITYNCKEEFQIHDELLKAHYTLGRLSDSTPEHYLVQGRYFLVRDVAEKTDVLGTQQSCGAPNFRQVRGGAPVFGMGQPSLLGFRRVLQKLQKDGHRACIIFCVREEPVLFLRADEDFVPYTPRDKQSLHENLQGLGPGVQAERLELAMRKEIHDFAQLSENTYYVYHDTNDLRGEPHTVAVRGEDDVHVTEEVYKRPLFLWPTYRYHRLPLPEQGAPLEAQFDAFVSVLRETPSLLLLRDAHGPPPAFLFSCQTGVGRTNLGMVLGTLVLFHHSSTALRPESVPTKTKALAMEQLQVVQSFLHLVPQGRRMVEEVDRAIAACAELHDLKEVVLENQKELEGVRLESLAQGSGSQHGVRQRALWSLERYFYLILFNYYLHEQYPLAFALSFSRWLCAHPELYRLPMTLSSVEPVAPGDLIATGSLGVDDLISPDALSTVREMDVANFRRVPRMPIYGTAQPSAKALGSILAYLTDTRRKLRQVVWVSLREEAVLECDGHTHSLRWPGPPMAPHQLENLETQLKAHLSTPLPGAEGPQTRRFQTCLTMQEVFSQQRGACPGLTYHRIPVPDFCAPREEDFDRLLEALQAALAKDPGTGFVFSCLSGQGRTTTAMVVAVLVFWHIQGFPEVGEEELVSVPDAKFTKGEFEVVMKVVQLLPDGHRVKKEVDAALDTVSETMTPMHYHLREIIICTFRQAPGLWMETGQLRKGWCGLRGMKESSLETRGVVLYWPQLVFRREQPDRSGRRGGCSCGACSTWSATSAWCSSTRTSTWRRPAPGRGPSASGCGRWQQRPASTRSSTSWASLSSRAWRTSPSRGCAAGGRSRVTAPSPRPQGTSCRTRPLLPLLWPPPAGPPPLCRLGVPGALHWGRPWEQRGPLFNFEGVFFRTISAEGHLVSGRCPVWHPCSKELTPPSCQGKLLATSALSPPPSCSHGPQRRVAPASIGFLLSSLAVFPRGFSSFAA</sequence>
<dbReference type="PANTHER" id="PTHR23339">
    <property type="entry name" value="TYROSINE SPECIFIC PROTEIN PHOSPHATASE AND DUAL SPECIFICITY PROTEIN PHOSPHATASE"/>
    <property type="match status" value="1"/>
</dbReference>
<comment type="subcellular location">
    <subcellularLocation>
        <location evidence="1">Cytoplasm</location>
        <location evidence="1">Cytosol</location>
    </subcellularLocation>
</comment>
<dbReference type="FunFam" id="3.90.190.10:FF:000091">
    <property type="entry name" value="Phosphatase domain containing paladin 1"/>
    <property type="match status" value="1"/>
</dbReference>
<comment type="similarity">
    <text evidence="6">Belongs to the paladin family.</text>
</comment>
<dbReference type="AlphaFoldDB" id="A0A8D0Y2G7"/>
<accession>A0A8D0Y2G7</accession>
<dbReference type="Ensembl" id="ENSSSCT00030098463.1">
    <property type="protein sequence ID" value="ENSSSCP00030045324.1"/>
    <property type="gene ID" value="ENSSSCG00030070188.1"/>
</dbReference>
<dbReference type="GO" id="GO:0005829">
    <property type="term" value="C:cytosol"/>
    <property type="evidence" value="ECO:0007669"/>
    <property type="project" value="UniProtKB-SubCell"/>
</dbReference>
<evidence type="ECO:0000256" key="6">
    <source>
        <dbReference type="ARBA" id="ARBA00037958"/>
    </source>
</evidence>
<dbReference type="FunFam" id="3.90.190.10:FF:000067">
    <property type="entry name" value="Phosphatase domain-containing, paladin 1"/>
    <property type="match status" value="1"/>
</dbReference>
<evidence type="ECO:0000313" key="11">
    <source>
        <dbReference type="Proteomes" id="UP000694570"/>
    </source>
</evidence>
<protein>
    <recommendedName>
        <fullName evidence="7">Paladin</fullName>
    </recommendedName>
</protein>
<evidence type="ECO:0000256" key="5">
    <source>
        <dbReference type="ARBA" id="ARBA00023288"/>
    </source>
</evidence>
<evidence type="ECO:0000313" key="10">
    <source>
        <dbReference type="Ensembl" id="ENSSSCP00030045324.1"/>
    </source>
</evidence>
<feature type="domain" description="Protein-tyrosine phosphatase catalytic" evidence="9">
    <location>
        <begin position="262"/>
        <end position="384"/>
    </location>
</feature>
<dbReference type="SMART" id="SM01301">
    <property type="entry name" value="PTPlike_phytase"/>
    <property type="match status" value="2"/>
</dbReference>
<dbReference type="Pfam" id="PF14566">
    <property type="entry name" value="PTPlike_phytase"/>
    <property type="match status" value="2"/>
</dbReference>
<keyword evidence="5" id="KW-0449">Lipoprotein</keyword>
<proteinExistence type="inferred from homology"/>
<evidence type="ECO:0000256" key="3">
    <source>
        <dbReference type="ARBA" id="ARBA00022553"/>
    </source>
</evidence>
<evidence type="ECO:0000256" key="4">
    <source>
        <dbReference type="ARBA" id="ARBA00022707"/>
    </source>
</evidence>
<dbReference type="SUPFAM" id="SSF52799">
    <property type="entry name" value="(Phosphotyrosine protein) phosphatases II"/>
    <property type="match status" value="2"/>
</dbReference>
<dbReference type="Proteomes" id="UP000694570">
    <property type="component" value="Unplaced"/>
</dbReference>
<dbReference type="SMART" id="SM00404">
    <property type="entry name" value="PTPc_motif"/>
    <property type="match status" value="1"/>
</dbReference>
<keyword evidence="2" id="KW-0963">Cytoplasm</keyword>
<dbReference type="CDD" id="cd17659">
    <property type="entry name" value="PTP_paladin_1"/>
    <property type="match status" value="1"/>
</dbReference>
<name>A0A8D0Y2G7_PIG</name>
<dbReference type="Gene3D" id="3.90.190.10">
    <property type="entry name" value="Protein tyrosine phosphatase superfamily"/>
    <property type="match status" value="2"/>
</dbReference>
<dbReference type="InterPro" id="IPR003595">
    <property type="entry name" value="Tyr_Pase_cat"/>
</dbReference>
<dbReference type="InterPro" id="IPR029021">
    <property type="entry name" value="Prot-tyrosine_phosphatase-like"/>
</dbReference>
<feature type="compositionally biased region" description="Low complexity" evidence="8">
    <location>
        <begin position="853"/>
        <end position="872"/>
    </location>
</feature>
<keyword evidence="3" id="KW-0597">Phosphoprotein</keyword>
<keyword evidence="4" id="KW-0519">Myristate</keyword>
<evidence type="ECO:0000256" key="1">
    <source>
        <dbReference type="ARBA" id="ARBA00004514"/>
    </source>
</evidence>
<evidence type="ECO:0000256" key="8">
    <source>
        <dbReference type="SAM" id="MobiDB-lite"/>
    </source>
</evidence>
<evidence type="ECO:0000256" key="7">
    <source>
        <dbReference type="ARBA" id="ARBA00040012"/>
    </source>
</evidence>
<evidence type="ECO:0000259" key="9">
    <source>
        <dbReference type="SMART" id="SM00404"/>
    </source>
</evidence>
<feature type="region of interest" description="Disordered" evidence="8">
    <location>
        <begin position="828"/>
        <end position="896"/>
    </location>
</feature>
<reference evidence="10" key="1">
    <citation type="submission" date="2025-08" db="UniProtKB">
        <authorList>
            <consortium name="Ensembl"/>
        </authorList>
    </citation>
    <scope>IDENTIFICATION</scope>
</reference>
<evidence type="ECO:0000256" key="2">
    <source>
        <dbReference type="ARBA" id="ARBA00022490"/>
    </source>
</evidence>
<feature type="compositionally biased region" description="Low complexity" evidence="8">
    <location>
        <begin position="1"/>
        <end position="16"/>
    </location>
</feature>
<dbReference type="InterPro" id="IPR050561">
    <property type="entry name" value="PTP"/>
</dbReference>
<feature type="region of interest" description="Disordered" evidence="8">
    <location>
        <begin position="1"/>
        <end position="31"/>
    </location>
</feature>